<comment type="cofactor">
    <cofactor evidence="3">
        <name>Zn(2+)</name>
        <dbReference type="ChEBI" id="CHEBI:29105"/>
    </cofactor>
    <text evidence="3">Binds 1 divalent metal cation per subunit.</text>
</comment>
<evidence type="ECO:0000259" key="4">
    <source>
        <dbReference type="Pfam" id="PF08450"/>
    </source>
</evidence>
<organism evidence="5 6">
    <name type="scientific">Palleronia sediminis</name>
    <dbReference type="NCBI Taxonomy" id="2547833"/>
    <lineage>
        <taxon>Bacteria</taxon>
        <taxon>Pseudomonadati</taxon>
        <taxon>Pseudomonadota</taxon>
        <taxon>Alphaproteobacteria</taxon>
        <taxon>Rhodobacterales</taxon>
        <taxon>Roseobacteraceae</taxon>
        <taxon>Palleronia</taxon>
    </lineage>
</organism>
<feature type="binding site" evidence="3">
    <location>
        <position position="72"/>
    </location>
    <ligand>
        <name>substrate</name>
    </ligand>
</feature>
<dbReference type="Proteomes" id="UP000295701">
    <property type="component" value="Unassembled WGS sequence"/>
</dbReference>
<dbReference type="Pfam" id="PF08450">
    <property type="entry name" value="SGL"/>
    <property type="match status" value="1"/>
</dbReference>
<keyword evidence="3" id="KW-0479">Metal-binding</keyword>
<evidence type="ECO:0000256" key="3">
    <source>
        <dbReference type="PIRSR" id="PIRSR605511-2"/>
    </source>
</evidence>
<evidence type="ECO:0000256" key="1">
    <source>
        <dbReference type="ARBA" id="ARBA00008853"/>
    </source>
</evidence>
<dbReference type="GO" id="GO:0004341">
    <property type="term" value="F:gluconolactonase activity"/>
    <property type="evidence" value="ECO:0007669"/>
    <property type="project" value="TreeGrafter"/>
</dbReference>
<dbReference type="EMBL" id="SNAA01000001">
    <property type="protein sequence ID" value="TDL84343.1"/>
    <property type="molecule type" value="Genomic_DNA"/>
</dbReference>
<feature type="active site" description="Proton donor/acceptor" evidence="2">
    <location>
        <position position="167"/>
    </location>
</feature>
<protein>
    <submittedName>
        <fullName evidence="5">SMP-30/gluconolactonase/LRE family protein</fullName>
    </submittedName>
</protein>
<gene>
    <name evidence="5" type="ORF">E2L08_01595</name>
</gene>
<dbReference type="OrthoDB" id="2633250at2"/>
<evidence type="ECO:0000313" key="6">
    <source>
        <dbReference type="Proteomes" id="UP000295701"/>
    </source>
</evidence>
<reference evidence="5 6" key="1">
    <citation type="submission" date="2019-03" db="EMBL/GenBank/DDBJ databases">
        <title>Primorskyibacter sp. SS33 isolated from sediments.</title>
        <authorList>
            <person name="Xunke S."/>
        </authorList>
    </citation>
    <scope>NUCLEOTIDE SEQUENCE [LARGE SCALE GENOMIC DNA]</scope>
    <source>
        <strain evidence="5 6">SS33</strain>
    </source>
</reference>
<dbReference type="PANTHER" id="PTHR10907">
    <property type="entry name" value="REGUCALCIN"/>
    <property type="match status" value="1"/>
</dbReference>
<dbReference type="InterPro" id="IPR011042">
    <property type="entry name" value="6-blade_b-propeller_TolB-like"/>
</dbReference>
<proteinExistence type="inferred from homology"/>
<dbReference type="InterPro" id="IPR005511">
    <property type="entry name" value="SMP-30"/>
</dbReference>
<feature type="binding site" evidence="3">
    <location>
        <position position="167"/>
    </location>
    <ligand>
        <name>a divalent metal cation</name>
        <dbReference type="ChEBI" id="CHEBI:60240"/>
    </ligand>
</feature>
<evidence type="ECO:0000256" key="2">
    <source>
        <dbReference type="PIRSR" id="PIRSR605511-1"/>
    </source>
</evidence>
<sequence>MWFDILSMRLMSREAGQTRIWSFNSFASAMGWVDRDRVIVATATDLRLLDLETGTQEPLCPLEADDPASRSNDGRADPHGGFWCSTMRIGDDGGAGAIYRYFRGQLTRLRDGIAIANAICFAPSGRVAYFTDTPTRQVMRWRLDAEGWPLGEPEPLIDLRPAGVNPDGMVTDAAGNLWLALWGSGRVAVFSSEGRQCGSHPLPAAQSSCPVFGGPGYTTLLVTSAAAELSQPDLTRNAAHGRTFALRGLGPGRPEPRVIL</sequence>
<keyword evidence="6" id="KW-1185">Reference proteome</keyword>
<comment type="similarity">
    <text evidence="1">Belongs to the SMP-30/CGR1 family.</text>
</comment>
<dbReference type="AlphaFoldDB" id="A0A4R6ARG9"/>
<evidence type="ECO:0000313" key="5">
    <source>
        <dbReference type="EMBL" id="TDL84343.1"/>
    </source>
</evidence>
<dbReference type="PRINTS" id="PR01790">
    <property type="entry name" value="SMP30FAMILY"/>
</dbReference>
<dbReference type="PANTHER" id="PTHR10907:SF47">
    <property type="entry name" value="REGUCALCIN"/>
    <property type="match status" value="1"/>
</dbReference>
<dbReference type="InterPro" id="IPR013658">
    <property type="entry name" value="SGL"/>
</dbReference>
<keyword evidence="3" id="KW-0862">Zinc</keyword>
<feature type="domain" description="SMP-30/Gluconolactonase/LRE-like region" evidence="4">
    <location>
        <begin position="1"/>
        <end position="225"/>
    </location>
</feature>
<dbReference type="GO" id="GO:0005509">
    <property type="term" value="F:calcium ion binding"/>
    <property type="evidence" value="ECO:0007669"/>
    <property type="project" value="TreeGrafter"/>
</dbReference>
<comment type="caution">
    <text evidence="5">The sequence shown here is derived from an EMBL/GenBank/DDBJ whole genome shotgun (WGS) entry which is preliminary data.</text>
</comment>
<dbReference type="GO" id="GO:0019853">
    <property type="term" value="P:L-ascorbic acid biosynthetic process"/>
    <property type="evidence" value="ECO:0007669"/>
    <property type="project" value="TreeGrafter"/>
</dbReference>
<name>A0A4R6ARG9_9RHOB</name>
<dbReference type="Gene3D" id="2.120.10.30">
    <property type="entry name" value="TolB, C-terminal domain"/>
    <property type="match status" value="1"/>
</dbReference>
<feature type="binding site" evidence="3">
    <location>
        <position position="70"/>
    </location>
    <ligand>
        <name>substrate</name>
    </ligand>
</feature>
<dbReference type="SUPFAM" id="SSF63829">
    <property type="entry name" value="Calcium-dependent phosphotriesterase"/>
    <property type="match status" value="1"/>
</dbReference>
<feature type="binding site" evidence="3">
    <location>
        <position position="117"/>
    </location>
    <ligand>
        <name>a divalent metal cation</name>
        <dbReference type="ChEBI" id="CHEBI:60240"/>
    </ligand>
</feature>
<accession>A0A4R6ARG9</accession>